<name>A0ABR9KZS6_9PSEU</name>
<dbReference type="Proteomes" id="UP000656548">
    <property type="component" value="Unassembled WGS sequence"/>
</dbReference>
<evidence type="ECO:0000313" key="2">
    <source>
        <dbReference type="Proteomes" id="UP000656548"/>
    </source>
</evidence>
<organism evidence="1 2">
    <name type="scientific">Amycolatopsis roodepoortensis</name>
    <dbReference type="NCBI Taxonomy" id="700274"/>
    <lineage>
        <taxon>Bacteria</taxon>
        <taxon>Bacillati</taxon>
        <taxon>Actinomycetota</taxon>
        <taxon>Actinomycetes</taxon>
        <taxon>Pseudonocardiales</taxon>
        <taxon>Pseudonocardiaceae</taxon>
        <taxon>Amycolatopsis</taxon>
    </lineage>
</organism>
<proteinExistence type="predicted"/>
<keyword evidence="2" id="KW-1185">Reference proteome</keyword>
<accession>A0ABR9KZS6</accession>
<comment type="caution">
    <text evidence="1">The sequence shown here is derived from an EMBL/GenBank/DDBJ whole genome shotgun (WGS) entry which is preliminary data.</text>
</comment>
<gene>
    <name evidence="1" type="ORF">H4W30_000901</name>
</gene>
<reference evidence="1 2" key="1">
    <citation type="submission" date="2020-10" db="EMBL/GenBank/DDBJ databases">
        <title>Sequencing the genomes of 1000 actinobacteria strains.</title>
        <authorList>
            <person name="Klenk H.-P."/>
        </authorList>
    </citation>
    <scope>NUCLEOTIDE SEQUENCE [LARGE SCALE GENOMIC DNA]</scope>
    <source>
        <strain evidence="1 2">DSM 46661</strain>
    </source>
</reference>
<protein>
    <submittedName>
        <fullName evidence="1">Uncharacterized protein</fullName>
    </submittedName>
</protein>
<sequence length="245" mass="26527">MGARISSQYEGKLSPDDLIVPASQSSGYSVQEIRQSTRAINAALEPLTEREQDEFKERLPRGLLGGFEAVIRFADNAVDRLAGNHGRRRKLLEAVEALPFTSHEDLLGTSPERLRRATMKDLPGLLAAGPHMSSAEERAISDDTETVLLLVRFLAILALTAQRKFPTSLSSLMLFLLVALRLTTGSAAARLLSAPAPVRVTRPPGRLVLAQPRVTRAPGRHASLATNRSEGRVGLRAPWGSALLA</sequence>
<dbReference type="RefSeq" id="WP_192741616.1">
    <property type="nucleotide sequence ID" value="NZ_JADBEJ010000001.1"/>
</dbReference>
<dbReference type="EMBL" id="JADBEJ010000001">
    <property type="protein sequence ID" value="MBE1573872.1"/>
    <property type="molecule type" value="Genomic_DNA"/>
</dbReference>
<evidence type="ECO:0000313" key="1">
    <source>
        <dbReference type="EMBL" id="MBE1573872.1"/>
    </source>
</evidence>